<dbReference type="InterPro" id="IPR002656">
    <property type="entry name" value="Acyl_transf_3_dom"/>
</dbReference>
<feature type="region of interest" description="Disordered" evidence="1">
    <location>
        <begin position="370"/>
        <end position="408"/>
    </location>
</feature>
<evidence type="ECO:0000256" key="2">
    <source>
        <dbReference type="SAM" id="Phobius"/>
    </source>
</evidence>
<keyword evidence="2" id="KW-1133">Transmembrane helix</keyword>
<dbReference type="GO" id="GO:0016020">
    <property type="term" value="C:membrane"/>
    <property type="evidence" value="ECO:0007669"/>
    <property type="project" value="TreeGrafter"/>
</dbReference>
<feature type="transmembrane region" description="Helical" evidence="2">
    <location>
        <begin position="27"/>
        <end position="46"/>
    </location>
</feature>
<dbReference type="RefSeq" id="WP_177246357.1">
    <property type="nucleotide sequence ID" value="NZ_FONG01000003.1"/>
</dbReference>
<protein>
    <submittedName>
        <fullName evidence="4">Peptidoglycan/LPS O-acetylase OafA/YrhL, contains acyltransferase and SGNH-hydrolase domains</fullName>
    </submittedName>
</protein>
<feature type="transmembrane region" description="Helical" evidence="2">
    <location>
        <begin position="66"/>
        <end position="88"/>
    </location>
</feature>
<feature type="transmembrane region" description="Helical" evidence="2">
    <location>
        <begin position="330"/>
        <end position="350"/>
    </location>
</feature>
<dbReference type="GO" id="GO:0016747">
    <property type="term" value="F:acyltransferase activity, transferring groups other than amino-acyl groups"/>
    <property type="evidence" value="ECO:0007669"/>
    <property type="project" value="InterPro"/>
</dbReference>
<dbReference type="Pfam" id="PF01757">
    <property type="entry name" value="Acyl_transf_3"/>
    <property type="match status" value="1"/>
</dbReference>
<keyword evidence="2" id="KW-0812">Transmembrane</keyword>
<keyword evidence="4" id="KW-0808">Transferase</keyword>
<feature type="transmembrane region" description="Helical" evidence="2">
    <location>
        <begin position="156"/>
        <end position="176"/>
    </location>
</feature>
<dbReference type="PANTHER" id="PTHR23028:SF53">
    <property type="entry name" value="ACYL_TRANSF_3 DOMAIN-CONTAINING PROTEIN"/>
    <property type="match status" value="1"/>
</dbReference>
<accession>A0A1I2AV90</accession>
<evidence type="ECO:0000256" key="1">
    <source>
        <dbReference type="SAM" id="MobiDB-lite"/>
    </source>
</evidence>
<evidence type="ECO:0000313" key="4">
    <source>
        <dbReference type="EMBL" id="SFE47756.1"/>
    </source>
</evidence>
<feature type="transmembrane region" description="Helical" evidence="2">
    <location>
        <begin position="292"/>
        <end position="310"/>
    </location>
</feature>
<name>A0A1I2AV90_9ACTN</name>
<gene>
    <name evidence="4" type="ORF">SAMN05216251_103238</name>
</gene>
<feature type="transmembrane region" description="Helical" evidence="2">
    <location>
        <begin position="109"/>
        <end position="126"/>
    </location>
</feature>
<dbReference type="GO" id="GO:0009103">
    <property type="term" value="P:lipopolysaccharide biosynthetic process"/>
    <property type="evidence" value="ECO:0007669"/>
    <property type="project" value="TreeGrafter"/>
</dbReference>
<dbReference type="PANTHER" id="PTHR23028">
    <property type="entry name" value="ACETYLTRANSFERASE"/>
    <property type="match status" value="1"/>
</dbReference>
<feature type="transmembrane region" description="Helical" evidence="2">
    <location>
        <begin position="265"/>
        <end position="285"/>
    </location>
</feature>
<dbReference type="InterPro" id="IPR050879">
    <property type="entry name" value="Acyltransferase_3"/>
</dbReference>
<proteinExistence type="predicted"/>
<dbReference type="AlphaFoldDB" id="A0A1I2AV90"/>
<keyword evidence="4" id="KW-0378">Hydrolase</keyword>
<keyword evidence="4" id="KW-0012">Acyltransferase</keyword>
<feature type="transmembrane region" description="Helical" evidence="2">
    <location>
        <begin position="212"/>
        <end position="230"/>
    </location>
</feature>
<dbReference type="Proteomes" id="UP000199323">
    <property type="component" value="Unassembled WGS sequence"/>
</dbReference>
<keyword evidence="2" id="KW-0472">Membrane</keyword>
<evidence type="ECO:0000313" key="5">
    <source>
        <dbReference type="Proteomes" id="UP000199323"/>
    </source>
</evidence>
<organism evidence="4 5">
    <name type="scientific">Actinacidiphila alni</name>
    <dbReference type="NCBI Taxonomy" id="380248"/>
    <lineage>
        <taxon>Bacteria</taxon>
        <taxon>Bacillati</taxon>
        <taxon>Actinomycetota</taxon>
        <taxon>Actinomycetes</taxon>
        <taxon>Kitasatosporales</taxon>
        <taxon>Streptomycetaceae</taxon>
        <taxon>Actinacidiphila</taxon>
    </lineage>
</organism>
<dbReference type="GO" id="GO:0016787">
    <property type="term" value="F:hydrolase activity"/>
    <property type="evidence" value="ECO:0007669"/>
    <property type="project" value="UniProtKB-KW"/>
</dbReference>
<reference evidence="4 5" key="1">
    <citation type="submission" date="2016-10" db="EMBL/GenBank/DDBJ databases">
        <authorList>
            <person name="de Groot N.N."/>
        </authorList>
    </citation>
    <scope>NUCLEOTIDE SEQUENCE [LARGE SCALE GENOMIC DNA]</scope>
    <source>
        <strain evidence="4 5">CGMCC 4.3510</strain>
    </source>
</reference>
<evidence type="ECO:0000259" key="3">
    <source>
        <dbReference type="Pfam" id="PF01757"/>
    </source>
</evidence>
<feature type="domain" description="Acyltransferase 3" evidence="3">
    <location>
        <begin position="29"/>
        <end position="346"/>
    </location>
</feature>
<keyword evidence="5" id="KW-1185">Reference proteome</keyword>
<dbReference type="EMBL" id="FONG01000003">
    <property type="protein sequence ID" value="SFE47756.1"/>
    <property type="molecule type" value="Genomic_DNA"/>
</dbReference>
<sequence>MGLPPQETLSPLREESAAAPQPVKRRLYVLDGLRLIAALMVVFYHYTGYNPTNYWGRSDAEVFPAIHGITSYGWLGVYLFFLISGFVICMSSWNRTPRQFLFSRFTRLYPAYWAAVILTSAVVFLTPKAGRLSPPETLANLTMFERGMGVPYVDGVYWTLWAELRFYMLFAVVVAFGVTYRRVMTFCVIWMAACIMTTSGDNDFLNQVFEPTYAPFFIGGIGIFLMYRFGPRPEIWLLIAASWLDGQFQLDDLSDTAEGHARTPVYWAVCVVLLALFYAVLIAVARGKLEFLNWRWLTVAGAMTYPLYLIHEKIGLEIILHNHNALPPYLLLGLLVGGALLSAYLIHRLVEEPVARRLRKWLATPWPAIPSDRASEPPTAAPVPAPTQLPASATSPDFAAKVPAATRR</sequence>
<dbReference type="STRING" id="380248.SAMN05216251_103238"/>